<dbReference type="InterPro" id="IPR000835">
    <property type="entry name" value="HTH_MarR-typ"/>
</dbReference>
<proteinExistence type="predicted"/>
<dbReference type="EMBL" id="JAAONZ010000018">
    <property type="protein sequence ID" value="NHO67656.1"/>
    <property type="molecule type" value="Genomic_DNA"/>
</dbReference>
<dbReference type="SMART" id="SM00347">
    <property type="entry name" value="HTH_MARR"/>
    <property type="match status" value="1"/>
</dbReference>
<feature type="domain" description="HTH marR-type" evidence="5">
    <location>
        <begin position="41"/>
        <end position="173"/>
    </location>
</feature>
<evidence type="ECO:0000256" key="1">
    <source>
        <dbReference type="ARBA" id="ARBA00023015"/>
    </source>
</evidence>
<dbReference type="PROSITE" id="PS50995">
    <property type="entry name" value="HTH_MARR_2"/>
    <property type="match status" value="1"/>
</dbReference>
<reference evidence="6" key="1">
    <citation type="submission" date="2020-03" db="EMBL/GenBank/DDBJ databases">
        <authorList>
            <person name="Guo F."/>
        </authorList>
    </citation>
    <scope>NUCLEOTIDE SEQUENCE</scope>
    <source>
        <strain evidence="6">JCM 30134</strain>
    </source>
</reference>
<dbReference type="InterPro" id="IPR036390">
    <property type="entry name" value="WH_DNA-bd_sf"/>
</dbReference>
<dbReference type="InterPro" id="IPR036388">
    <property type="entry name" value="WH-like_DNA-bd_sf"/>
</dbReference>
<accession>A0A9E5MNS0</accession>
<dbReference type="Gene3D" id="1.10.10.10">
    <property type="entry name" value="Winged helix-like DNA-binding domain superfamily/Winged helix DNA-binding domain"/>
    <property type="match status" value="1"/>
</dbReference>
<dbReference type="Proteomes" id="UP000787472">
    <property type="component" value="Unassembled WGS sequence"/>
</dbReference>
<sequence length="200" mass="22001">MVPPKSADNETAASAALIEDILNLKVENPNGPYQLEGYRLSQSVGYLLKRSFNMLSGAIDKQLLPYDLTHPQFAILMLLSEQSCSTAANLARESSGDTGAITRMIDRLEAKALIRRERSTEDRRVINIVLTDFGKLVVEKMPVIAINVLNDHLQHFDADEITTLKRLLNKLLDQPQASAGCNTADHDSADIDSAGHKEST</sequence>
<name>A0A9E5MNS0_9GAMM</name>
<keyword evidence="2" id="KW-0238">DNA-binding</keyword>
<comment type="caution">
    <text evidence="6">The sequence shown here is derived from an EMBL/GenBank/DDBJ whole genome shotgun (WGS) entry which is preliminary data.</text>
</comment>
<feature type="compositionally biased region" description="Basic and acidic residues" evidence="4">
    <location>
        <begin position="184"/>
        <end position="200"/>
    </location>
</feature>
<evidence type="ECO:0000259" key="5">
    <source>
        <dbReference type="PROSITE" id="PS50995"/>
    </source>
</evidence>
<dbReference type="PANTHER" id="PTHR42756">
    <property type="entry name" value="TRANSCRIPTIONAL REGULATOR, MARR"/>
    <property type="match status" value="1"/>
</dbReference>
<dbReference type="PRINTS" id="PR00598">
    <property type="entry name" value="HTHMARR"/>
</dbReference>
<keyword evidence="1" id="KW-0805">Transcription regulation</keyword>
<dbReference type="GO" id="GO:0003677">
    <property type="term" value="F:DNA binding"/>
    <property type="evidence" value="ECO:0007669"/>
    <property type="project" value="UniProtKB-KW"/>
</dbReference>
<evidence type="ECO:0000256" key="4">
    <source>
        <dbReference type="SAM" id="MobiDB-lite"/>
    </source>
</evidence>
<evidence type="ECO:0000256" key="2">
    <source>
        <dbReference type="ARBA" id="ARBA00023125"/>
    </source>
</evidence>
<dbReference type="SUPFAM" id="SSF46785">
    <property type="entry name" value="Winged helix' DNA-binding domain"/>
    <property type="match status" value="1"/>
</dbReference>
<protein>
    <submittedName>
        <fullName evidence="6">MarR family transcriptional regulator</fullName>
    </submittedName>
</protein>
<evidence type="ECO:0000313" key="7">
    <source>
        <dbReference type="Proteomes" id="UP000787472"/>
    </source>
</evidence>
<organism evidence="6 7">
    <name type="scientific">Pseudomaricurvus hydrocarbonicus</name>
    <dbReference type="NCBI Taxonomy" id="1470433"/>
    <lineage>
        <taxon>Bacteria</taxon>
        <taxon>Pseudomonadati</taxon>
        <taxon>Pseudomonadota</taxon>
        <taxon>Gammaproteobacteria</taxon>
        <taxon>Cellvibrionales</taxon>
        <taxon>Cellvibrionaceae</taxon>
        <taxon>Pseudomaricurvus</taxon>
    </lineage>
</organism>
<keyword evidence="3" id="KW-0804">Transcription</keyword>
<keyword evidence="7" id="KW-1185">Reference proteome</keyword>
<gene>
    <name evidence="6" type="ORF">G8770_19085</name>
</gene>
<dbReference type="Pfam" id="PF01047">
    <property type="entry name" value="MarR"/>
    <property type="match status" value="1"/>
</dbReference>
<evidence type="ECO:0000313" key="6">
    <source>
        <dbReference type="EMBL" id="NHO67656.1"/>
    </source>
</evidence>
<dbReference type="GO" id="GO:0003700">
    <property type="term" value="F:DNA-binding transcription factor activity"/>
    <property type="evidence" value="ECO:0007669"/>
    <property type="project" value="InterPro"/>
</dbReference>
<feature type="region of interest" description="Disordered" evidence="4">
    <location>
        <begin position="178"/>
        <end position="200"/>
    </location>
</feature>
<dbReference type="AlphaFoldDB" id="A0A9E5MNS0"/>
<dbReference type="PANTHER" id="PTHR42756:SF1">
    <property type="entry name" value="TRANSCRIPTIONAL REPRESSOR OF EMRAB OPERON"/>
    <property type="match status" value="1"/>
</dbReference>
<dbReference type="RefSeq" id="WP_167190753.1">
    <property type="nucleotide sequence ID" value="NZ_JAAONZ010000018.1"/>
</dbReference>
<evidence type="ECO:0000256" key="3">
    <source>
        <dbReference type="ARBA" id="ARBA00023163"/>
    </source>
</evidence>